<dbReference type="PANTHER" id="PTHR34136">
    <property type="match status" value="1"/>
</dbReference>
<accession>A0A2R5FRU0</accession>
<dbReference type="NCBIfam" id="TIGR00696">
    <property type="entry name" value="wecG_tagA_cpsF"/>
    <property type="match status" value="1"/>
</dbReference>
<dbReference type="GO" id="GO:0016758">
    <property type="term" value="F:hexosyltransferase activity"/>
    <property type="evidence" value="ECO:0007669"/>
    <property type="project" value="TreeGrafter"/>
</dbReference>
<keyword evidence="2 3" id="KW-0808">Transferase</keyword>
<name>A0A2R5FRU0_NOSCO</name>
<comment type="caution">
    <text evidence="3">The sequence shown here is derived from an EMBL/GenBank/DDBJ whole genome shotgun (WGS) entry which is preliminary data.</text>
</comment>
<organism evidence="3 4">
    <name type="scientific">Nostoc commune NIES-4072</name>
    <dbReference type="NCBI Taxonomy" id="2005467"/>
    <lineage>
        <taxon>Bacteria</taxon>
        <taxon>Bacillati</taxon>
        <taxon>Cyanobacteriota</taxon>
        <taxon>Cyanophyceae</taxon>
        <taxon>Nostocales</taxon>
        <taxon>Nostocaceae</taxon>
        <taxon>Nostoc</taxon>
    </lineage>
</organism>
<evidence type="ECO:0000256" key="2">
    <source>
        <dbReference type="ARBA" id="ARBA00022679"/>
    </source>
</evidence>
<protein>
    <submittedName>
        <fullName evidence="3">Glycosyl transferase WecB/TagA/CpsF</fullName>
    </submittedName>
</protein>
<dbReference type="Proteomes" id="UP000245124">
    <property type="component" value="Unassembled WGS sequence"/>
</dbReference>
<keyword evidence="4" id="KW-1185">Reference proteome</keyword>
<dbReference type="Pfam" id="PF03808">
    <property type="entry name" value="Glyco_tran_WecG"/>
    <property type="match status" value="1"/>
</dbReference>
<proteinExistence type="predicted"/>
<dbReference type="AlphaFoldDB" id="A0A2R5FRU0"/>
<evidence type="ECO:0000256" key="1">
    <source>
        <dbReference type="ARBA" id="ARBA00022676"/>
    </source>
</evidence>
<dbReference type="EMBL" id="BDUD01000001">
    <property type="protein sequence ID" value="GBG18531.1"/>
    <property type="molecule type" value="Genomic_DNA"/>
</dbReference>
<keyword evidence="1" id="KW-0328">Glycosyltransferase</keyword>
<dbReference type="PANTHER" id="PTHR34136:SF1">
    <property type="entry name" value="UDP-N-ACETYL-D-MANNOSAMINURONIC ACID TRANSFERASE"/>
    <property type="match status" value="1"/>
</dbReference>
<reference evidence="3 4" key="1">
    <citation type="submission" date="2017-06" db="EMBL/GenBank/DDBJ databases">
        <title>Genome sequencing of cyanobaciteial culture collection at National Institute for Environmental Studies (NIES).</title>
        <authorList>
            <person name="Hirose Y."/>
            <person name="Shimura Y."/>
            <person name="Fujisawa T."/>
            <person name="Nakamura Y."/>
            <person name="Kawachi M."/>
        </authorList>
    </citation>
    <scope>NUCLEOTIDE SEQUENCE [LARGE SCALE GENOMIC DNA]</scope>
    <source>
        <strain evidence="3 4">NIES-4072</strain>
    </source>
</reference>
<evidence type="ECO:0000313" key="4">
    <source>
        <dbReference type="Proteomes" id="UP000245124"/>
    </source>
</evidence>
<dbReference type="CDD" id="cd06533">
    <property type="entry name" value="Glyco_transf_WecG_TagA"/>
    <property type="match status" value="1"/>
</dbReference>
<sequence>METMDTKTFPEIKLFDTRFHKVKVQELIDYLVESVKKPKKTIVENVNIRAMNFAYEKSWYRDFLNNADLVFCDGFGVLLAANLSGYSLDSAHRMTAPDYIEDLALKCEKENVSLFLLAGKPGVVDEAITKLVSIAPNLRIDGHHGYFEKSGKENDLIIEKINNFRPDILYIGFGMPLQERWILDNFNKIEARVFLPLGACLDFYTNSTYRGPEWLTNNGFEWLTRLITEPTRLWDRYIIGNPLFFYRLFKQKIAQKLVANR</sequence>
<gene>
    <name evidence="3" type="ORF">NIES4072_21960</name>
</gene>
<dbReference type="InterPro" id="IPR004629">
    <property type="entry name" value="WecG_TagA_CpsF"/>
</dbReference>
<evidence type="ECO:0000313" key="3">
    <source>
        <dbReference type="EMBL" id="GBG18531.1"/>
    </source>
</evidence>
<dbReference type="RefSeq" id="WP_181373968.1">
    <property type="nucleotide sequence ID" value="NZ_BDUD01000001.1"/>
</dbReference>